<keyword evidence="15" id="KW-1133">Transmembrane helix</keyword>
<dbReference type="Gene3D" id="3.10.560.10">
    <property type="entry name" value="Outer membrane lipoprotein wza domain like"/>
    <property type="match status" value="1"/>
</dbReference>
<keyword evidence="12" id="KW-0564">Palmitate</keyword>
<dbReference type="STRING" id="1409788.NC99_01730"/>
<evidence type="ECO:0000256" key="4">
    <source>
        <dbReference type="ARBA" id="ARBA00022452"/>
    </source>
</evidence>
<evidence type="ECO:0000259" key="17">
    <source>
        <dbReference type="Pfam" id="PF22461"/>
    </source>
</evidence>
<dbReference type="Gene3D" id="3.30.1950.10">
    <property type="entry name" value="wza like domain"/>
    <property type="match status" value="1"/>
</dbReference>
<dbReference type="GO" id="GO:0015159">
    <property type="term" value="F:polysaccharide transmembrane transporter activity"/>
    <property type="evidence" value="ECO:0007669"/>
    <property type="project" value="InterPro"/>
</dbReference>
<feature type="domain" description="Polysaccharide export protein N-terminal" evidence="16">
    <location>
        <begin position="57"/>
        <end position="157"/>
    </location>
</feature>
<comment type="subcellular location">
    <subcellularLocation>
        <location evidence="1">Cell outer membrane</location>
        <topology evidence="1">Multi-pass membrane protein</topology>
    </subcellularLocation>
</comment>
<accession>A0A0L8VET7</accession>
<sequence>MIKNQINTTNMIFLIRNKRSFFMLFVLTVLLSSCVSKRNSYFLRDFKADIDASKVQQADKDYVVKTNDNLYVSVKTINAEVNAMFSQNEGGGYGSGNMYNSQAGQHIYGYQVDNQGEIILPVIGAVHVAGRTLKETKEQIQLRADEYLKDADIQVRLLNFKVSVLGEVRSPGVYYNYNNTLTVLEAIGMAQGTTDYAKIKDVLVVRQGEDAVQPFLLDLTEKNILASEAFYLQSNDVVFVRPQKLKNVRLNASYYTIGASTLTTIMLIVNFLWG</sequence>
<evidence type="ECO:0000256" key="14">
    <source>
        <dbReference type="ARBA" id="ARBA00023288"/>
    </source>
</evidence>
<evidence type="ECO:0000256" key="11">
    <source>
        <dbReference type="ARBA" id="ARBA00023136"/>
    </source>
</evidence>
<dbReference type="GO" id="GO:0046930">
    <property type="term" value="C:pore complex"/>
    <property type="evidence" value="ECO:0007669"/>
    <property type="project" value="UniProtKB-KW"/>
</dbReference>
<keyword evidence="11 15" id="KW-0472">Membrane</keyword>
<protein>
    <recommendedName>
        <fullName evidence="20">Soluble ligand binding domain-containing protein</fullName>
    </recommendedName>
</protein>
<keyword evidence="6 15" id="KW-0812">Transmembrane</keyword>
<dbReference type="GO" id="GO:0006811">
    <property type="term" value="P:monoatomic ion transport"/>
    <property type="evidence" value="ECO:0007669"/>
    <property type="project" value="UniProtKB-KW"/>
</dbReference>
<comment type="caution">
    <text evidence="18">The sequence shown here is derived from an EMBL/GenBank/DDBJ whole genome shotgun (WGS) entry which is preliminary data.</text>
</comment>
<evidence type="ECO:0000313" key="18">
    <source>
        <dbReference type="EMBL" id="KOH46995.1"/>
    </source>
</evidence>
<name>A0A0L8VET7_9BACT</name>
<keyword evidence="3" id="KW-0813">Transport</keyword>
<dbReference type="InterPro" id="IPR003715">
    <property type="entry name" value="Poly_export_N"/>
</dbReference>
<gene>
    <name evidence="18" type="ORF">NC99_01730</name>
</gene>
<keyword evidence="13" id="KW-0998">Cell outer membrane</keyword>
<evidence type="ECO:0000259" key="16">
    <source>
        <dbReference type="Pfam" id="PF02563"/>
    </source>
</evidence>
<evidence type="ECO:0000256" key="12">
    <source>
        <dbReference type="ARBA" id="ARBA00023139"/>
    </source>
</evidence>
<dbReference type="AlphaFoldDB" id="A0A0L8VET7"/>
<evidence type="ECO:0008006" key="20">
    <source>
        <dbReference type="Google" id="ProtNLM"/>
    </source>
</evidence>
<dbReference type="Pfam" id="PF22461">
    <property type="entry name" value="SLBB_2"/>
    <property type="match status" value="1"/>
</dbReference>
<dbReference type="InterPro" id="IPR054765">
    <property type="entry name" value="SLBB_dom"/>
</dbReference>
<reference evidence="19" key="1">
    <citation type="submission" date="2015-07" db="EMBL/GenBank/DDBJ databases">
        <title>Genome sequencing of Sunxiuqinia dokdonensis strain SK.</title>
        <authorList>
            <person name="Ahn S."/>
            <person name="Kim B.-C."/>
        </authorList>
    </citation>
    <scope>NUCLEOTIDE SEQUENCE [LARGE SCALE GENOMIC DNA]</scope>
    <source>
        <strain evidence="19">SK</strain>
    </source>
</reference>
<dbReference type="Pfam" id="PF02563">
    <property type="entry name" value="Poly_export"/>
    <property type="match status" value="1"/>
</dbReference>
<feature type="transmembrane region" description="Helical" evidence="15">
    <location>
        <begin position="252"/>
        <end position="273"/>
    </location>
</feature>
<dbReference type="PROSITE" id="PS51257">
    <property type="entry name" value="PROKAR_LIPOPROTEIN"/>
    <property type="match status" value="1"/>
</dbReference>
<evidence type="ECO:0000256" key="13">
    <source>
        <dbReference type="ARBA" id="ARBA00023237"/>
    </source>
</evidence>
<evidence type="ECO:0000256" key="3">
    <source>
        <dbReference type="ARBA" id="ARBA00022448"/>
    </source>
</evidence>
<comment type="similarity">
    <text evidence="2">Belongs to the BexD/CtrA/VexA family.</text>
</comment>
<keyword evidence="10" id="KW-0626">Porin</keyword>
<feature type="domain" description="SLBB" evidence="17">
    <location>
        <begin position="161"/>
        <end position="240"/>
    </location>
</feature>
<keyword evidence="5" id="KW-0762">Sugar transport</keyword>
<evidence type="ECO:0000256" key="5">
    <source>
        <dbReference type="ARBA" id="ARBA00022597"/>
    </source>
</evidence>
<keyword evidence="9" id="KW-0406">Ion transport</keyword>
<dbReference type="PANTHER" id="PTHR33619">
    <property type="entry name" value="POLYSACCHARIDE EXPORT PROTEIN GFCE-RELATED"/>
    <property type="match status" value="1"/>
</dbReference>
<dbReference type="EMBL" id="LGIA01000009">
    <property type="protein sequence ID" value="KOH46995.1"/>
    <property type="molecule type" value="Genomic_DNA"/>
</dbReference>
<keyword evidence="7" id="KW-0732">Signal</keyword>
<dbReference type="GO" id="GO:0015288">
    <property type="term" value="F:porin activity"/>
    <property type="evidence" value="ECO:0007669"/>
    <property type="project" value="UniProtKB-KW"/>
</dbReference>
<evidence type="ECO:0000256" key="10">
    <source>
        <dbReference type="ARBA" id="ARBA00023114"/>
    </source>
</evidence>
<proteinExistence type="inferred from homology"/>
<dbReference type="GO" id="GO:0009279">
    <property type="term" value="C:cell outer membrane"/>
    <property type="evidence" value="ECO:0007669"/>
    <property type="project" value="UniProtKB-SubCell"/>
</dbReference>
<evidence type="ECO:0000256" key="1">
    <source>
        <dbReference type="ARBA" id="ARBA00004571"/>
    </source>
</evidence>
<dbReference type="PANTHER" id="PTHR33619:SF3">
    <property type="entry name" value="POLYSACCHARIDE EXPORT PROTEIN GFCE-RELATED"/>
    <property type="match status" value="1"/>
</dbReference>
<evidence type="ECO:0000256" key="9">
    <source>
        <dbReference type="ARBA" id="ARBA00023065"/>
    </source>
</evidence>
<evidence type="ECO:0000256" key="6">
    <source>
        <dbReference type="ARBA" id="ARBA00022692"/>
    </source>
</evidence>
<keyword evidence="4" id="KW-1134">Transmembrane beta strand</keyword>
<evidence type="ECO:0000256" key="7">
    <source>
        <dbReference type="ARBA" id="ARBA00022729"/>
    </source>
</evidence>
<dbReference type="InterPro" id="IPR049712">
    <property type="entry name" value="Poly_export"/>
</dbReference>
<evidence type="ECO:0000313" key="19">
    <source>
        <dbReference type="Proteomes" id="UP000036958"/>
    </source>
</evidence>
<evidence type="ECO:0000256" key="15">
    <source>
        <dbReference type="SAM" id="Phobius"/>
    </source>
</evidence>
<evidence type="ECO:0000256" key="2">
    <source>
        <dbReference type="ARBA" id="ARBA00009450"/>
    </source>
</evidence>
<keyword evidence="19" id="KW-1185">Reference proteome</keyword>
<evidence type="ECO:0000256" key="8">
    <source>
        <dbReference type="ARBA" id="ARBA00023047"/>
    </source>
</evidence>
<keyword evidence="14" id="KW-0449">Lipoprotein</keyword>
<dbReference type="OrthoDB" id="662756at2"/>
<dbReference type="Proteomes" id="UP000036958">
    <property type="component" value="Unassembled WGS sequence"/>
</dbReference>
<organism evidence="18 19">
    <name type="scientific">Sunxiuqinia dokdonensis</name>
    <dbReference type="NCBI Taxonomy" id="1409788"/>
    <lineage>
        <taxon>Bacteria</taxon>
        <taxon>Pseudomonadati</taxon>
        <taxon>Bacteroidota</taxon>
        <taxon>Bacteroidia</taxon>
        <taxon>Marinilabiliales</taxon>
        <taxon>Prolixibacteraceae</taxon>
        <taxon>Sunxiuqinia</taxon>
    </lineage>
</organism>
<keyword evidence="8" id="KW-0625">Polysaccharide transport</keyword>